<reference evidence="9" key="2">
    <citation type="submission" date="2025-09" db="UniProtKB">
        <authorList>
            <consortium name="Ensembl"/>
        </authorList>
    </citation>
    <scope>IDENTIFICATION</scope>
</reference>
<evidence type="ECO:0000256" key="7">
    <source>
        <dbReference type="SAM" id="MobiDB-lite"/>
    </source>
</evidence>
<dbReference type="PANTHER" id="PTHR23302">
    <property type="entry name" value="TRANSMEMBRANE CHANNEL-RELATED"/>
    <property type="match status" value="1"/>
</dbReference>
<evidence type="ECO:0000256" key="4">
    <source>
        <dbReference type="ARBA" id="ARBA00022989"/>
    </source>
</evidence>
<dbReference type="Ensembl" id="ENSPKIT00000009950.1">
    <property type="protein sequence ID" value="ENSPKIP00000029159.1"/>
    <property type="gene ID" value="ENSPKIG00000010517.1"/>
</dbReference>
<feature type="domain" description="TMC" evidence="8">
    <location>
        <begin position="433"/>
        <end position="544"/>
    </location>
</feature>
<dbReference type="STRING" id="1676925.ENSPKIP00000029159"/>
<dbReference type="GO" id="GO:0008381">
    <property type="term" value="F:mechanosensitive monoatomic ion channel activity"/>
    <property type="evidence" value="ECO:0007669"/>
    <property type="project" value="TreeGrafter"/>
</dbReference>
<feature type="transmembrane region" description="Helical" evidence="6">
    <location>
        <begin position="546"/>
        <end position="567"/>
    </location>
</feature>
<keyword evidence="3 6" id="KW-0812">Transmembrane</keyword>
<organism evidence="9 10">
    <name type="scientific">Paramormyrops kingsleyae</name>
    <dbReference type="NCBI Taxonomy" id="1676925"/>
    <lineage>
        <taxon>Eukaryota</taxon>
        <taxon>Metazoa</taxon>
        <taxon>Chordata</taxon>
        <taxon>Craniata</taxon>
        <taxon>Vertebrata</taxon>
        <taxon>Euteleostomi</taxon>
        <taxon>Actinopterygii</taxon>
        <taxon>Neopterygii</taxon>
        <taxon>Teleostei</taxon>
        <taxon>Osteoglossocephala</taxon>
        <taxon>Osteoglossomorpha</taxon>
        <taxon>Osteoglossiformes</taxon>
        <taxon>Mormyridae</taxon>
        <taxon>Paramormyrops</taxon>
    </lineage>
</organism>
<feature type="transmembrane region" description="Helical" evidence="6">
    <location>
        <begin position="156"/>
        <end position="174"/>
    </location>
</feature>
<feature type="region of interest" description="Disordered" evidence="7">
    <location>
        <begin position="34"/>
        <end position="57"/>
    </location>
</feature>
<feature type="region of interest" description="Disordered" evidence="7">
    <location>
        <begin position="669"/>
        <end position="691"/>
    </location>
</feature>
<evidence type="ECO:0000256" key="3">
    <source>
        <dbReference type="ARBA" id="ARBA00022692"/>
    </source>
</evidence>
<reference evidence="9" key="1">
    <citation type="submission" date="2025-08" db="UniProtKB">
        <authorList>
            <consortium name="Ensembl"/>
        </authorList>
    </citation>
    <scope>IDENTIFICATION</scope>
</reference>
<dbReference type="GeneTree" id="ENSGT01050000244894"/>
<dbReference type="PANTHER" id="PTHR23302:SF66">
    <property type="entry name" value="TRANSMEMBRANE CHANNEL-LIKE PROTEIN"/>
    <property type="match status" value="1"/>
</dbReference>
<dbReference type="InterPro" id="IPR012496">
    <property type="entry name" value="TMC_dom"/>
</dbReference>
<dbReference type="Proteomes" id="UP000261540">
    <property type="component" value="Unplaced"/>
</dbReference>
<evidence type="ECO:0000256" key="5">
    <source>
        <dbReference type="ARBA" id="ARBA00023136"/>
    </source>
</evidence>
<name>A0A3B3SEH7_9TELE</name>
<comment type="subcellular location">
    <subcellularLocation>
        <location evidence="1 6">Membrane</location>
        <topology evidence="1 6">Multi-pass membrane protein</topology>
    </subcellularLocation>
</comment>
<keyword evidence="5 6" id="KW-0472">Membrane</keyword>
<sequence>MGSTEPSSNFLRLVSEEMDTSELTVVFCDDMQQPFCDQPPGGQSKHQQGWPGGSAQGQGADDYVWGLSRDRDPNVPLRNLPLTMQEKRDTRERRHLQRRSIGCWESWRRSQSIMRRRCLEQMWQFLSGLQPWRRTLHSIEGKFGVGVKVYFAFLRYLVYLNLISCLLTGGLIQAPEFIFDVDNRLYYHGGFKNVSVLHFLLGTGVLEHSPVFYRFYKPVLHWGQCLNTPLLFLLGVSSVLILSLVVLVRRTVNGYKHKWMLGVRFSFNMSFKVFGSWDFCIQDPASAALKQRVIRDELKMDLEEERYHLRVSQRTCRQKLWLCFIRLLLNFMVVILLGGSFYLIYRATAFSQSGKLPENEFLRLLQQYLPPFTITLVNFVLPQLFRIISKFEDYSLTVQVNITLVRSIILKLACLGIFLFFLYMTLQTNNNECWENQFGQEMYKLLVFDFLACFTVTFFVMFPKTLLREHFPNNNLLKVMGVQKFVIPFHVLDLIYSQTVTWVGVFYCPLLPFISLIKLFLVFYIKKFAVRRCCDPAHRVFRASNSSVLFHFILLLGLLMATVVLGITLNKLPPSPKCGAFMDRGTVFNVTADCVDSLPRVPRDLIHFMSSEAFALSLILAEIILLTSSMSQRRANNKSIERLKNMLVICSSDKWFLVRHQSAWLRSQSPESSDFAGSGQLSPPPLQEDLS</sequence>
<dbReference type="GO" id="GO:0005886">
    <property type="term" value="C:plasma membrane"/>
    <property type="evidence" value="ECO:0007669"/>
    <property type="project" value="InterPro"/>
</dbReference>
<feature type="transmembrane region" description="Helical" evidence="6">
    <location>
        <begin position="408"/>
        <end position="426"/>
    </location>
</feature>
<evidence type="ECO:0000256" key="6">
    <source>
        <dbReference type="RuleBase" id="RU310713"/>
    </source>
</evidence>
<dbReference type="OrthoDB" id="1936208at2759"/>
<evidence type="ECO:0000256" key="1">
    <source>
        <dbReference type="ARBA" id="ARBA00004141"/>
    </source>
</evidence>
<evidence type="ECO:0000256" key="2">
    <source>
        <dbReference type="ARBA" id="ARBA00006510"/>
    </source>
</evidence>
<dbReference type="InterPro" id="IPR038900">
    <property type="entry name" value="TMC"/>
</dbReference>
<feature type="transmembrane region" description="Helical" evidence="6">
    <location>
        <begin position="605"/>
        <end position="626"/>
    </location>
</feature>
<feature type="transmembrane region" description="Helical" evidence="6">
    <location>
        <begin position="446"/>
        <end position="463"/>
    </location>
</feature>
<accession>A0A3B3SEH7</accession>
<keyword evidence="4 6" id="KW-1133">Transmembrane helix</keyword>
<feature type="transmembrane region" description="Helical" evidence="6">
    <location>
        <begin position="320"/>
        <end position="345"/>
    </location>
</feature>
<evidence type="ECO:0000313" key="10">
    <source>
        <dbReference type="Proteomes" id="UP000261540"/>
    </source>
</evidence>
<evidence type="ECO:0000259" key="8">
    <source>
        <dbReference type="Pfam" id="PF07810"/>
    </source>
</evidence>
<feature type="transmembrane region" description="Helical" evidence="6">
    <location>
        <begin position="502"/>
        <end position="525"/>
    </location>
</feature>
<protein>
    <recommendedName>
        <fullName evidence="6">Transmembrane channel-like protein</fullName>
    </recommendedName>
</protein>
<feature type="compositionally biased region" description="Pro residues" evidence="7">
    <location>
        <begin position="682"/>
        <end position="691"/>
    </location>
</feature>
<dbReference type="Pfam" id="PF07810">
    <property type="entry name" value="TMC"/>
    <property type="match status" value="1"/>
</dbReference>
<feature type="transmembrane region" description="Helical" evidence="6">
    <location>
        <begin position="230"/>
        <end position="248"/>
    </location>
</feature>
<keyword evidence="10" id="KW-1185">Reference proteome</keyword>
<comment type="similarity">
    <text evidence="2 6">Belongs to the TMC family.</text>
</comment>
<dbReference type="AlphaFoldDB" id="A0A3B3SEH7"/>
<proteinExistence type="inferred from homology"/>
<evidence type="ECO:0000313" key="9">
    <source>
        <dbReference type="Ensembl" id="ENSPKIP00000029159.1"/>
    </source>
</evidence>